<keyword evidence="2" id="KW-0479">Metal-binding</keyword>
<dbReference type="InterPro" id="IPR006620">
    <property type="entry name" value="Pro_4_hyd_alph"/>
</dbReference>
<evidence type="ECO:0000256" key="5">
    <source>
        <dbReference type="ARBA" id="ARBA00023002"/>
    </source>
</evidence>
<dbReference type="InterPro" id="IPR045054">
    <property type="entry name" value="P4HA-like"/>
</dbReference>
<sequence length="220" mass="24867">MPSAGTTGCVGLHDSDLHHGEEGAASAAPSSQDHLRHFIRTYDNSLPPQLCAKLVESFLTLGEFHERNGRGVRPGLDDSAWTELDISKLSDHAFLSFFRSLISKELARYNADIGLSIAVPDSPLLSPLILKRYRPESDERFQTHFDSINSVCDRYLVFLWYLNDVEQGGETWFPGLNHGITPRAGRLLMFPPYWMYAHQGRPPTSGDKYILSTYLRFPQR</sequence>
<dbReference type="Pfam" id="PF13640">
    <property type="entry name" value="2OG-FeII_Oxy_3"/>
    <property type="match status" value="1"/>
</dbReference>
<dbReference type="RefSeq" id="WP_104539245.1">
    <property type="nucleotide sequence ID" value="NZ_JBJGBS010000002.1"/>
</dbReference>
<dbReference type="PROSITE" id="PS51471">
    <property type="entry name" value="FE2OG_OXY"/>
    <property type="match status" value="1"/>
</dbReference>
<evidence type="ECO:0000313" key="11">
    <source>
        <dbReference type="Proteomes" id="UP001637990"/>
    </source>
</evidence>
<comment type="cofactor">
    <cofactor evidence="1">
        <name>L-ascorbate</name>
        <dbReference type="ChEBI" id="CHEBI:38290"/>
    </cofactor>
</comment>
<dbReference type="PANTHER" id="PTHR10869">
    <property type="entry name" value="PROLYL 4-HYDROXYLASE ALPHA SUBUNIT"/>
    <property type="match status" value="1"/>
</dbReference>
<organism evidence="9 10">
    <name type="scientific">Xanthomonas codiaei</name>
    <dbReference type="NCBI Taxonomy" id="56463"/>
    <lineage>
        <taxon>Bacteria</taxon>
        <taxon>Pseudomonadati</taxon>
        <taxon>Pseudomonadota</taxon>
        <taxon>Gammaproteobacteria</taxon>
        <taxon>Lysobacterales</taxon>
        <taxon>Lysobacteraceae</taxon>
        <taxon>Xanthomonas</taxon>
    </lineage>
</organism>
<feature type="domain" description="Fe2OG dioxygenase" evidence="7">
    <location>
        <begin position="123"/>
        <end position="218"/>
    </location>
</feature>
<keyword evidence="11" id="KW-1185">Reference proteome</keyword>
<dbReference type="OrthoDB" id="564897at2"/>
<keyword evidence="5" id="KW-0560">Oxidoreductase</keyword>
<dbReference type="InterPro" id="IPR005123">
    <property type="entry name" value="Oxoglu/Fe-dep_dioxygenase_dom"/>
</dbReference>
<gene>
    <name evidence="8" type="ORF">ACI6Q5_00940</name>
    <name evidence="9" type="ORF">XcodCFBP4690_01285</name>
</gene>
<evidence type="ECO:0000256" key="4">
    <source>
        <dbReference type="ARBA" id="ARBA00022964"/>
    </source>
</evidence>
<dbReference type="SMART" id="SM00702">
    <property type="entry name" value="P4Hc"/>
    <property type="match status" value="1"/>
</dbReference>
<keyword evidence="4" id="KW-0223">Dioxygenase</keyword>
<evidence type="ECO:0000313" key="9">
    <source>
        <dbReference type="EMBL" id="PPU66798.1"/>
    </source>
</evidence>
<dbReference type="Proteomes" id="UP001637990">
    <property type="component" value="Unassembled WGS sequence"/>
</dbReference>
<dbReference type="GO" id="GO:0016705">
    <property type="term" value="F:oxidoreductase activity, acting on paired donors, with incorporation or reduction of molecular oxygen"/>
    <property type="evidence" value="ECO:0007669"/>
    <property type="project" value="InterPro"/>
</dbReference>
<evidence type="ECO:0000256" key="6">
    <source>
        <dbReference type="ARBA" id="ARBA00023004"/>
    </source>
</evidence>
<dbReference type="InterPro" id="IPR044862">
    <property type="entry name" value="Pro_4_hyd_alph_FE2OG_OXY"/>
</dbReference>
<comment type="caution">
    <text evidence="9">The sequence shown here is derived from an EMBL/GenBank/DDBJ whole genome shotgun (WGS) entry which is preliminary data.</text>
</comment>
<evidence type="ECO:0000259" key="7">
    <source>
        <dbReference type="PROSITE" id="PS51471"/>
    </source>
</evidence>
<keyword evidence="3" id="KW-0847">Vitamin C</keyword>
<dbReference type="Gene3D" id="2.60.120.620">
    <property type="entry name" value="q2cbj1_9rhob like domain"/>
    <property type="match status" value="1"/>
</dbReference>
<dbReference type="EMBL" id="MDEC01000001">
    <property type="protein sequence ID" value="PPU66798.1"/>
    <property type="molecule type" value="Genomic_DNA"/>
</dbReference>
<dbReference type="GO" id="GO:0051213">
    <property type="term" value="F:dioxygenase activity"/>
    <property type="evidence" value="ECO:0007669"/>
    <property type="project" value="UniProtKB-KW"/>
</dbReference>
<evidence type="ECO:0000313" key="8">
    <source>
        <dbReference type="EMBL" id="MFO3703568.1"/>
    </source>
</evidence>
<evidence type="ECO:0000313" key="10">
    <source>
        <dbReference type="Proteomes" id="UP000237872"/>
    </source>
</evidence>
<keyword evidence="6" id="KW-0408">Iron</keyword>
<accession>A0A2S7CYX4</accession>
<protein>
    <submittedName>
        <fullName evidence="8">2OG-Fe(II) oxygenase</fullName>
    </submittedName>
</protein>
<dbReference type="GO" id="GO:0031418">
    <property type="term" value="F:L-ascorbic acid binding"/>
    <property type="evidence" value="ECO:0007669"/>
    <property type="project" value="UniProtKB-KW"/>
</dbReference>
<reference evidence="9 10" key="1">
    <citation type="submission" date="2016-08" db="EMBL/GenBank/DDBJ databases">
        <authorList>
            <person name="Seilhamer J.J."/>
        </authorList>
    </citation>
    <scope>NUCLEOTIDE SEQUENCE [LARGE SCALE GENOMIC DNA]</scope>
    <source>
        <strain evidence="9 10">CFBP4690</strain>
    </source>
</reference>
<reference evidence="8 11" key="2">
    <citation type="submission" date="2024-11" db="EMBL/GenBank/DDBJ databases">
        <title>Genome sequencing of Xanthomonas codiaei.</title>
        <authorList>
            <person name="Studholme D.J."/>
        </authorList>
    </citation>
    <scope>NUCLEOTIDE SEQUENCE [LARGE SCALE GENOMIC DNA]</scope>
    <source>
        <strain evidence="8 11">NCPPB 4350</strain>
    </source>
</reference>
<dbReference type="AlphaFoldDB" id="A0A2S7CYX4"/>
<evidence type="ECO:0000256" key="3">
    <source>
        <dbReference type="ARBA" id="ARBA00022896"/>
    </source>
</evidence>
<proteinExistence type="predicted"/>
<name>A0A2S7CYX4_9XANT</name>
<dbReference type="PANTHER" id="PTHR10869:SF246">
    <property type="entry name" value="TRANSMEMBRANE PROLYL 4-HYDROXYLASE"/>
    <property type="match status" value="1"/>
</dbReference>
<dbReference type="EMBL" id="JBJGBS010000002">
    <property type="protein sequence ID" value="MFO3703568.1"/>
    <property type="molecule type" value="Genomic_DNA"/>
</dbReference>
<evidence type="ECO:0000256" key="1">
    <source>
        <dbReference type="ARBA" id="ARBA00001961"/>
    </source>
</evidence>
<evidence type="ECO:0000256" key="2">
    <source>
        <dbReference type="ARBA" id="ARBA00022723"/>
    </source>
</evidence>
<dbReference type="Proteomes" id="UP000237872">
    <property type="component" value="Unassembled WGS sequence"/>
</dbReference>
<dbReference type="GO" id="GO:0005506">
    <property type="term" value="F:iron ion binding"/>
    <property type="evidence" value="ECO:0007669"/>
    <property type="project" value="InterPro"/>
</dbReference>